<dbReference type="EMBL" id="JALNTZ010000001">
    <property type="protein sequence ID" value="KAJ3666106.1"/>
    <property type="molecule type" value="Genomic_DNA"/>
</dbReference>
<organism evidence="1 2">
    <name type="scientific">Zophobas morio</name>
    <dbReference type="NCBI Taxonomy" id="2755281"/>
    <lineage>
        <taxon>Eukaryota</taxon>
        <taxon>Metazoa</taxon>
        <taxon>Ecdysozoa</taxon>
        <taxon>Arthropoda</taxon>
        <taxon>Hexapoda</taxon>
        <taxon>Insecta</taxon>
        <taxon>Pterygota</taxon>
        <taxon>Neoptera</taxon>
        <taxon>Endopterygota</taxon>
        <taxon>Coleoptera</taxon>
        <taxon>Polyphaga</taxon>
        <taxon>Cucujiformia</taxon>
        <taxon>Tenebrionidae</taxon>
        <taxon>Zophobas</taxon>
    </lineage>
</organism>
<name>A0AA38J2U4_9CUCU</name>
<gene>
    <name evidence="1" type="ORF">Zmor_001561</name>
</gene>
<dbReference type="InterPro" id="IPR035992">
    <property type="entry name" value="Ricin_B-like_lectins"/>
</dbReference>
<accession>A0AA38J2U4</accession>
<reference evidence="1" key="1">
    <citation type="journal article" date="2023" name="G3 (Bethesda)">
        <title>Whole genome assemblies of Zophobas morio and Tenebrio molitor.</title>
        <authorList>
            <person name="Kaur S."/>
            <person name="Stinson S.A."/>
            <person name="diCenzo G.C."/>
        </authorList>
    </citation>
    <scope>NUCLEOTIDE SEQUENCE</scope>
    <source>
        <strain evidence="1">QUZm001</strain>
    </source>
</reference>
<dbReference type="AlphaFoldDB" id="A0AA38J2U4"/>
<proteinExistence type="predicted"/>
<comment type="caution">
    <text evidence="1">The sequence shown here is derived from an EMBL/GenBank/DDBJ whole genome shotgun (WGS) entry which is preliminary data.</text>
</comment>
<dbReference type="CDD" id="cd00161">
    <property type="entry name" value="beta-trefoil_Ricin-like"/>
    <property type="match status" value="1"/>
</dbReference>
<protein>
    <recommendedName>
        <fullName evidence="3">Ricin B lectin domain-containing protein</fullName>
    </recommendedName>
</protein>
<dbReference type="Gene3D" id="2.80.10.50">
    <property type="match status" value="1"/>
</dbReference>
<dbReference type="SUPFAM" id="SSF50370">
    <property type="entry name" value="Ricin B-like lectins"/>
    <property type="match status" value="1"/>
</dbReference>
<keyword evidence="2" id="KW-1185">Reference proteome</keyword>
<sequence length="93" mass="10561">MPGLFRLYNQKFGAFLAVTPFTISLILNEVTEEYWQEWFLNGNGRITNAGALYQLDITASVFEPGTVVGLYQDTGNPNQEWEILEVARDKSLE</sequence>
<evidence type="ECO:0000313" key="1">
    <source>
        <dbReference type="EMBL" id="KAJ3666106.1"/>
    </source>
</evidence>
<evidence type="ECO:0008006" key="3">
    <source>
        <dbReference type="Google" id="ProtNLM"/>
    </source>
</evidence>
<evidence type="ECO:0000313" key="2">
    <source>
        <dbReference type="Proteomes" id="UP001168821"/>
    </source>
</evidence>
<dbReference type="PROSITE" id="PS50231">
    <property type="entry name" value="RICIN_B_LECTIN"/>
    <property type="match status" value="1"/>
</dbReference>
<dbReference type="Proteomes" id="UP001168821">
    <property type="component" value="Unassembled WGS sequence"/>
</dbReference>